<evidence type="ECO:0000256" key="2">
    <source>
        <dbReference type="ARBA" id="ARBA00004954"/>
    </source>
</evidence>
<evidence type="ECO:0000256" key="1">
    <source>
        <dbReference type="ARBA" id="ARBA00004844"/>
    </source>
</evidence>
<dbReference type="Gene3D" id="3.40.50.1380">
    <property type="entry name" value="Methylglyoxal synthase-like domain"/>
    <property type="match status" value="1"/>
</dbReference>
<dbReference type="OrthoDB" id="9802065at2"/>
<dbReference type="SUPFAM" id="SSF53927">
    <property type="entry name" value="Cytidine deaminase-like"/>
    <property type="match status" value="1"/>
</dbReference>
<dbReference type="FunFam" id="3.40.50.1380:FF:000001">
    <property type="entry name" value="Bifunctional purine biosynthesis protein PurH"/>
    <property type="match status" value="1"/>
</dbReference>
<dbReference type="EMBL" id="LN824141">
    <property type="protein sequence ID" value="CEP78713.1"/>
    <property type="molecule type" value="Genomic_DNA"/>
</dbReference>
<dbReference type="FunFam" id="3.40.140.20:FF:000002">
    <property type="entry name" value="Bifunctional purine biosynthesis protein PurH"/>
    <property type="match status" value="1"/>
</dbReference>
<dbReference type="KEGG" id="dtn:DTL3_1419"/>
<dbReference type="AlphaFoldDB" id="A0A0C7NZL0"/>
<comment type="domain">
    <text evidence="10">The IMP cyclohydrolase activity resides in the N-terminal region.</text>
</comment>
<dbReference type="EC" id="2.1.2.3" evidence="10"/>
<dbReference type="EC" id="3.5.4.10" evidence="10"/>
<feature type="domain" description="MGS-like" evidence="11">
    <location>
        <begin position="1"/>
        <end position="145"/>
    </location>
</feature>
<evidence type="ECO:0000256" key="3">
    <source>
        <dbReference type="ARBA" id="ARBA00007667"/>
    </source>
</evidence>
<dbReference type="Gene3D" id="3.40.140.20">
    <property type="match status" value="2"/>
</dbReference>
<comment type="catalytic activity">
    <reaction evidence="8 10">
        <text>(6R)-10-formyltetrahydrofolate + 5-amino-1-(5-phospho-beta-D-ribosyl)imidazole-4-carboxamide = 5-formamido-1-(5-phospho-D-ribosyl)imidazole-4-carboxamide + (6S)-5,6,7,8-tetrahydrofolate</text>
        <dbReference type="Rhea" id="RHEA:22192"/>
        <dbReference type="ChEBI" id="CHEBI:57453"/>
        <dbReference type="ChEBI" id="CHEBI:58467"/>
        <dbReference type="ChEBI" id="CHEBI:58475"/>
        <dbReference type="ChEBI" id="CHEBI:195366"/>
        <dbReference type="EC" id="2.1.2.3"/>
    </reaction>
</comment>
<dbReference type="UniPathway" id="UPA00074">
    <property type="reaction ID" value="UER00133"/>
</dbReference>
<comment type="pathway">
    <text evidence="1 10">Purine metabolism; IMP biosynthesis via de novo pathway; IMP from 5-formamido-1-(5-phospho-D-ribosyl)imidazole-4-carboxamide: step 1/1.</text>
</comment>
<dbReference type="Pfam" id="PF02142">
    <property type="entry name" value="MGS"/>
    <property type="match status" value="1"/>
</dbReference>
<dbReference type="PIRSF" id="PIRSF000414">
    <property type="entry name" value="AICARFT_IMPCHas"/>
    <property type="match status" value="1"/>
</dbReference>
<keyword evidence="5 10" id="KW-0658">Purine biosynthesis</keyword>
<dbReference type="SMART" id="SM00851">
    <property type="entry name" value="MGS"/>
    <property type="match status" value="1"/>
</dbReference>
<evidence type="ECO:0000256" key="10">
    <source>
        <dbReference type="HAMAP-Rule" id="MF_00139"/>
    </source>
</evidence>
<evidence type="ECO:0000256" key="6">
    <source>
        <dbReference type="ARBA" id="ARBA00022801"/>
    </source>
</evidence>
<dbReference type="PANTHER" id="PTHR11692:SF0">
    <property type="entry name" value="BIFUNCTIONAL PURINE BIOSYNTHESIS PROTEIN ATIC"/>
    <property type="match status" value="1"/>
</dbReference>
<dbReference type="GO" id="GO:0004643">
    <property type="term" value="F:phosphoribosylaminoimidazolecarboxamide formyltransferase activity"/>
    <property type="evidence" value="ECO:0007669"/>
    <property type="project" value="UniProtKB-UniRule"/>
</dbReference>
<evidence type="ECO:0000256" key="5">
    <source>
        <dbReference type="ARBA" id="ARBA00022755"/>
    </source>
</evidence>
<evidence type="ECO:0000313" key="13">
    <source>
        <dbReference type="Proteomes" id="UP000032809"/>
    </source>
</evidence>
<gene>
    <name evidence="10" type="primary">purH</name>
    <name evidence="12" type="synonym">purH3</name>
    <name evidence="12" type="ORF">DTL3_1419</name>
</gene>
<dbReference type="HOGENOM" id="CLU_016316_5_2_0"/>
<dbReference type="SMART" id="SM00798">
    <property type="entry name" value="AICARFT_IMPCHas"/>
    <property type="match status" value="1"/>
</dbReference>
<organism evidence="12 13">
    <name type="scientific">Defluviitoga tunisiensis</name>
    <dbReference type="NCBI Taxonomy" id="1006576"/>
    <lineage>
        <taxon>Bacteria</taxon>
        <taxon>Thermotogati</taxon>
        <taxon>Thermotogota</taxon>
        <taxon>Thermotogae</taxon>
        <taxon>Petrotogales</taxon>
        <taxon>Petrotogaceae</taxon>
        <taxon>Defluviitoga</taxon>
    </lineage>
</organism>
<dbReference type="InterPro" id="IPR011607">
    <property type="entry name" value="MGS-like_dom"/>
</dbReference>
<protein>
    <recommendedName>
        <fullName evidence="10">Bifunctional purine biosynthesis protein PurH</fullName>
    </recommendedName>
    <domain>
        <recommendedName>
            <fullName evidence="10">Phosphoribosylaminoimidazolecarboxamide formyltransferase</fullName>
            <ecNumber evidence="10">2.1.2.3</ecNumber>
        </recommendedName>
        <alternativeName>
            <fullName evidence="10">AICAR transformylase</fullName>
        </alternativeName>
    </domain>
    <domain>
        <recommendedName>
            <fullName evidence="10">IMP cyclohydrolase</fullName>
            <ecNumber evidence="10">3.5.4.10</ecNumber>
        </recommendedName>
        <alternativeName>
            <fullName evidence="10">ATIC</fullName>
        </alternativeName>
        <alternativeName>
            <fullName evidence="10">IMP synthase</fullName>
        </alternativeName>
        <alternativeName>
            <fullName evidence="10">Inosinicase</fullName>
        </alternativeName>
    </domain>
</protein>
<proteinExistence type="inferred from homology"/>
<comment type="catalytic activity">
    <reaction evidence="9 10">
        <text>IMP + H2O = 5-formamido-1-(5-phospho-D-ribosyl)imidazole-4-carboxamide</text>
        <dbReference type="Rhea" id="RHEA:18445"/>
        <dbReference type="ChEBI" id="CHEBI:15377"/>
        <dbReference type="ChEBI" id="CHEBI:58053"/>
        <dbReference type="ChEBI" id="CHEBI:58467"/>
        <dbReference type="EC" id="3.5.4.10"/>
    </reaction>
</comment>
<dbReference type="GO" id="GO:0006189">
    <property type="term" value="P:'de novo' IMP biosynthetic process"/>
    <property type="evidence" value="ECO:0007669"/>
    <property type="project" value="UniProtKB-UniRule"/>
</dbReference>
<dbReference type="CDD" id="cd01421">
    <property type="entry name" value="IMPCH"/>
    <property type="match status" value="1"/>
</dbReference>
<dbReference type="GO" id="GO:0003937">
    <property type="term" value="F:IMP cyclohydrolase activity"/>
    <property type="evidence" value="ECO:0007669"/>
    <property type="project" value="UniProtKB-UniRule"/>
</dbReference>
<dbReference type="Pfam" id="PF01808">
    <property type="entry name" value="AICARFT_IMPCHas"/>
    <property type="match status" value="1"/>
</dbReference>
<comment type="similarity">
    <text evidence="3 10">Belongs to the PurH family.</text>
</comment>
<dbReference type="FunFam" id="3.40.140.20:FF:000001">
    <property type="entry name" value="Bifunctional purine biosynthesis protein PurH"/>
    <property type="match status" value="1"/>
</dbReference>
<dbReference type="InterPro" id="IPR024051">
    <property type="entry name" value="AICAR_Tfase_dup_dom_sf"/>
</dbReference>
<evidence type="ECO:0000256" key="7">
    <source>
        <dbReference type="ARBA" id="ARBA00023268"/>
    </source>
</evidence>
<dbReference type="NCBIfam" id="NF002049">
    <property type="entry name" value="PRK00881.1"/>
    <property type="match status" value="1"/>
</dbReference>
<dbReference type="Proteomes" id="UP000032809">
    <property type="component" value="Chromosome I"/>
</dbReference>
<reference evidence="13" key="1">
    <citation type="submission" date="2014-11" db="EMBL/GenBank/DDBJ databases">
        <authorList>
            <person name="Wibberg D."/>
        </authorList>
    </citation>
    <scope>NUCLEOTIDE SEQUENCE [LARGE SCALE GENOMIC DNA]</scope>
    <source>
        <strain evidence="13">L3</strain>
    </source>
</reference>
<dbReference type="PANTHER" id="PTHR11692">
    <property type="entry name" value="BIFUNCTIONAL PURINE BIOSYNTHESIS PROTEIN PURH"/>
    <property type="match status" value="1"/>
</dbReference>
<dbReference type="RefSeq" id="WP_045088106.1">
    <property type="nucleotide sequence ID" value="NZ_LN824141.1"/>
</dbReference>
<accession>A0A0C7NZL0</accession>
<keyword evidence="4 10" id="KW-0808">Transferase</keyword>
<comment type="pathway">
    <text evidence="2 10">Purine metabolism; IMP biosynthesis via de novo pathway; 5-formamido-1-(5-phospho-D-ribosyl)imidazole-4-carboxamide from 5-amino-1-(5-phospho-D-ribosyl)imidazole-4-carboxamide (10-formyl THF route): step 1/1.</text>
</comment>
<name>A0A0C7NZL0_DEFTU</name>
<dbReference type="NCBIfam" id="TIGR00355">
    <property type="entry name" value="purH"/>
    <property type="match status" value="1"/>
</dbReference>
<sequence length="508" mass="57125">MLKRALISTFKKDKVVGIAKSLEELGLEIISTGGTASKLIENGIKVTSVEEVTNFPEILGGRVKTLNPLIHGAILARRDNKEDMKTLESFKIEPIDLVYVNLYPFLEVTQKPEITLEEIVEYIDIGGPTMIRAAAKNYKHVFVLVDDADAEELIKKLKNQEEITLDYRLYLALKAFQLTAFYDSCICRYLEDVVPQTQDVFGKYITLPLEQLQEMRYGENPHQKASFYQDPVKKGSMTTFKQLNGKELSYNNLRDAQAAWRAVNEYEEIACCAVKHNTPCGIALGNSIVESYKKAYECDPVSIFGGIVAFNRKVDVQTANLLKEIFIEIVMAPDFDDEALKILQKKKNLRILKMITKPLDKYEYISVDGGMLVQEIDRGFINDFRVVTEAQVPEDLKEELFFAWRAVKHVKSNAIVVSKNKATTGIGAGQTNRIWAAIDALERSKGKGADVLASDAFFPFSDVVEKAAEFGIKAIIQPGGSIRDNESIEACNKYGIAMVFTDMRHFKH</sequence>
<evidence type="ECO:0000259" key="11">
    <source>
        <dbReference type="PROSITE" id="PS51855"/>
    </source>
</evidence>
<evidence type="ECO:0000256" key="9">
    <source>
        <dbReference type="ARBA" id="ARBA00050687"/>
    </source>
</evidence>
<dbReference type="GO" id="GO:0005829">
    <property type="term" value="C:cytosol"/>
    <property type="evidence" value="ECO:0007669"/>
    <property type="project" value="TreeGrafter"/>
</dbReference>
<dbReference type="PATRIC" id="fig|1006576.9.peg.1417"/>
<dbReference type="InterPro" id="IPR016193">
    <property type="entry name" value="Cytidine_deaminase-like"/>
</dbReference>
<evidence type="ECO:0000313" key="12">
    <source>
        <dbReference type="EMBL" id="CEP78713.1"/>
    </source>
</evidence>
<keyword evidence="13" id="KW-1185">Reference proteome</keyword>
<keyword evidence="7 10" id="KW-0511">Multifunctional enzyme</keyword>
<dbReference type="PROSITE" id="PS51855">
    <property type="entry name" value="MGS"/>
    <property type="match status" value="1"/>
</dbReference>
<keyword evidence="6 10" id="KW-0378">Hydrolase</keyword>
<dbReference type="InterPro" id="IPR036914">
    <property type="entry name" value="MGS-like_dom_sf"/>
</dbReference>
<dbReference type="SUPFAM" id="SSF52335">
    <property type="entry name" value="Methylglyoxal synthase-like"/>
    <property type="match status" value="1"/>
</dbReference>
<dbReference type="InterPro" id="IPR002695">
    <property type="entry name" value="PurH-like"/>
</dbReference>
<evidence type="ECO:0000256" key="8">
    <source>
        <dbReference type="ARBA" id="ARBA00050488"/>
    </source>
</evidence>
<dbReference type="HAMAP" id="MF_00139">
    <property type="entry name" value="PurH"/>
    <property type="match status" value="1"/>
</dbReference>
<evidence type="ECO:0000256" key="4">
    <source>
        <dbReference type="ARBA" id="ARBA00022679"/>
    </source>
</evidence>
<dbReference type="STRING" id="1006576.DTL3_1419"/>